<organism evidence="9 10">
    <name type="scientific">Pyricularia oryzae</name>
    <name type="common">Rice blast fungus</name>
    <name type="synonym">Magnaporthe oryzae</name>
    <dbReference type="NCBI Taxonomy" id="318829"/>
    <lineage>
        <taxon>Eukaryota</taxon>
        <taxon>Fungi</taxon>
        <taxon>Dikarya</taxon>
        <taxon>Ascomycota</taxon>
        <taxon>Pezizomycotina</taxon>
        <taxon>Sordariomycetes</taxon>
        <taxon>Sordariomycetidae</taxon>
        <taxon>Magnaporthales</taxon>
        <taxon>Pyriculariaceae</taxon>
        <taxon>Pyricularia</taxon>
    </lineage>
</organism>
<sequence>MATASGPATYFFNDSSLPEPQRQYLKGLADAAATQNLDEDIRDYVRAITIAFTVLATVVVGMRLWARRLQGAKIMIDDYAMLAALALLFGNMIINLILVDHGIGLHSGRLPYESIEFVNRTMIGAELLYVTTVNQYKIALLLLYLRIFPMAQVRKGAMWCGALTLGWMLACWIAACLQCVPLVKTWNPWVEGQCINLFLTQLCISVPSIIVDIAILALPIPHVLKLQLSAWQKYLVIGTFMLGSYVVFTSCYRFRIFLEYTTNDVPYSIADGLAWNIIELSSGIVSACLPTLGPIVRLGIKAFGSVADATGLSGYAKSSSRTGNGMSTDPHASGRSRGKSWSKLGEAGGSRNNEAKGPVHTIGSQPVRPGQPRDSDSDMELHIMRDVAAPSQVAYR</sequence>
<evidence type="ECO:0000256" key="3">
    <source>
        <dbReference type="ARBA" id="ARBA00022989"/>
    </source>
</evidence>
<evidence type="ECO:0000313" key="10">
    <source>
        <dbReference type="Proteomes" id="UP000294847"/>
    </source>
</evidence>
<evidence type="ECO:0000313" key="9">
    <source>
        <dbReference type="EMBL" id="QBZ59890.1"/>
    </source>
</evidence>
<keyword evidence="2 7" id="KW-0812">Transmembrane</keyword>
<gene>
    <name evidence="9" type="ORF">PoMZ_04856</name>
</gene>
<evidence type="ECO:0000256" key="2">
    <source>
        <dbReference type="ARBA" id="ARBA00022692"/>
    </source>
</evidence>
<keyword evidence="3 7" id="KW-1133">Transmembrane helix</keyword>
<accession>A0A4P7NDY7</accession>
<feature type="transmembrane region" description="Helical" evidence="7">
    <location>
        <begin position="44"/>
        <end position="66"/>
    </location>
</feature>
<evidence type="ECO:0000256" key="5">
    <source>
        <dbReference type="ARBA" id="ARBA00038359"/>
    </source>
</evidence>
<evidence type="ECO:0000259" key="8">
    <source>
        <dbReference type="Pfam" id="PF20684"/>
    </source>
</evidence>
<evidence type="ECO:0000256" key="4">
    <source>
        <dbReference type="ARBA" id="ARBA00023136"/>
    </source>
</evidence>
<dbReference type="VEuPathDB" id="FungiDB:M_BR32_EuGene_00100391"/>
<dbReference type="AlphaFoldDB" id="A0A4P7NDY7"/>
<comment type="similarity">
    <text evidence="5">Belongs to the SAT4 family.</text>
</comment>
<feature type="compositionally biased region" description="Basic and acidic residues" evidence="6">
    <location>
        <begin position="371"/>
        <end position="380"/>
    </location>
</feature>
<evidence type="ECO:0000256" key="7">
    <source>
        <dbReference type="SAM" id="Phobius"/>
    </source>
</evidence>
<dbReference type="InterPro" id="IPR052337">
    <property type="entry name" value="SAT4-like"/>
</dbReference>
<protein>
    <recommendedName>
        <fullName evidence="8">Rhodopsin domain-containing protein</fullName>
    </recommendedName>
</protein>
<reference evidence="9 10" key="1">
    <citation type="journal article" date="2019" name="Mol. Biol. Evol.">
        <title>Blast fungal genomes show frequent chromosomal changes, gene gains and losses, and effector gene turnover.</title>
        <authorList>
            <person name="Gomez Luciano L.B."/>
            <person name="Jason Tsai I."/>
            <person name="Chuma I."/>
            <person name="Tosa Y."/>
            <person name="Chen Y.H."/>
            <person name="Li J.Y."/>
            <person name="Li M.Y."/>
            <person name="Jade Lu M.Y."/>
            <person name="Nakayashiki H."/>
            <person name="Li W.H."/>
        </authorList>
    </citation>
    <scope>NUCLEOTIDE SEQUENCE [LARGE SCALE GENOMIC DNA]</scope>
    <source>
        <strain evidence="9">MZ5-1-6</strain>
    </source>
</reference>
<feature type="transmembrane region" description="Helical" evidence="7">
    <location>
        <begin position="157"/>
        <end position="183"/>
    </location>
</feature>
<dbReference type="GO" id="GO:0016020">
    <property type="term" value="C:membrane"/>
    <property type="evidence" value="ECO:0007669"/>
    <property type="project" value="UniProtKB-SubCell"/>
</dbReference>
<dbReference type="Proteomes" id="UP000294847">
    <property type="component" value="Chromosome 3"/>
</dbReference>
<feature type="transmembrane region" description="Helical" evidence="7">
    <location>
        <begin position="195"/>
        <end position="218"/>
    </location>
</feature>
<proteinExistence type="inferred from homology"/>
<dbReference type="EMBL" id="CP034206">
    <property type="protein sequence ID" value="QBZ59890.1"/>
    <property type="molecule type" value="Genomic_DNA"/>
</dbReference>
<dbReference type="PANTHER" id="PTHR33048">
    <property type="entry name" value="PTH11-LIKE INTEGRAL MEMBRANE PROTEIN (AFU_ORTHOLOGUE AFUA_5G11245)"/>
    <property type="match status" value="1"/>
</dbReference>
<feature type="compositionally biased region" description="Polar residues" evidence="6">
    <location>
        <begin position="316"/>
        <end position="327"/>
    </location>
</feature>
<dbReference type="OMA" id="KLQMNRA"/>
<name>A0A4P7NDY7_PYROR</name>
<feature type="transmembrane region" description="Helical" evidence="7">
    <location>
        <begin position="230"/>
        <end position="248"/>
    </location>
</feature>
<dbReference type="InterPro" id="IPR049326">
    <property type="entry name" value="Rhodopsin_dom_fungi"/>
</dbReference>
<feature type="transmembrane region" description="Helical" evidence="7">
    <location>
        <begin position="78"/>
        <end position="99"/>
    </location>
</feature>
<dbReference type="PANTHER" id="PTHR33048:SF151">
    <property type="entry name" value="INTEGRAL MEMBRANE PROTEIN"/>
    <property type="match status" value="1"/>
</dbReference>
<keyword evidence="4 7" id="KW-0472">Membrane</keyword>
<comment type="subcellular location">
    <subcellularLocation>
        <location evidence="1">Membrane</location>
        <topology evidence="1">Multi-pass membrane protein</topology>
    </subcellularLocation>
</comment>
<feature type="domain" description="Rhodopsin" evidence="8">
    <location>
        <begin position="62"/>
        <end position="297"/>
    </location>
</feature>
<evidence type="ECO:0000256" key="1">
    <source>
        <dbReference type="ARBA" id="ARBA00004141"/>
    </source>
</evidence>
<dbReference type="Pfam" id="PF20684">
    <property type="entry name" value="Fung_rhodopsin"/>
    <property type="match status" value="1"/>
</dbReference>
<evidence type="ECO:0000256" key="6">
    <source>
        <dbReference type="SAM" id="MobiDB-lite"/>
    </source>
</evidence>
<feature type="transmembrane region" description="Helical" evidence="7">
    <location>
        <begin position="127"/>
        <end position="145"/>
    </location>
</feature>
<feature type="region of interest" description="Disordered" evidence="6">
    <location>
        <begin position="315"/>
        <end position="380"/>
    </location>
</feature>